<comment type="caution">
    <text evidence="2">The sequence shown here is derived from an EMBL/GenBank/DDBJ whole genome shotgun (WGS) entry which is preliminary data.</text>
</comment>
<name>A0AAE0B7Q4_9ROSI</name>
<dbReference type="Pfam" id="PF13456">
    <property type="entry name" value="RVT_3"/>
    <property type="match status" value="1"/>
</dbReference>
<accession>A0AAE0B7Q4</accession>
<evidence type="ECO:0000313" key="2">
    <source>
        <dbReference type="EMBL" id="KAK3231392.1"/>
    </source>
</evidence>
<dbReference type="AlphaFoldDB" id="A0AAE0B7Q4"/>
<dbReference type="GO" id="GO:0004523">
    <property type="term" value="F:RNA-DNA hybrid ribonuclease activity"/>
    <property type="evidence" value="ECO:0007669"/>
    <property type="project" value="InterPro"/>
</dbReference>
<dbReference type="Proteomes" id="UP001281410">
    <property type="component" value="Unassembled WGS sequence"/>
</dbReference>
<dbReference type="EMBL" id="JANJYJ010000001">
    <property type="protein sequence ID" value="KAK3231392.1"/>
    <property type="molecule type" value="Genomic_DNA"/>
</dbReference>
<dbReference type="PANTHER" id="PTHR47074">
    <property type="entry name" value="BNAC02G40300D PROTEIN"/>
    <property type="match status" value="1"/>
</dbReference>
<dbReference type="GO" id="GO:0003676">
    <property type="term" value="F:nucleic acid binding"/>
    <property type="evidence" value="ECO:0007669"/>
    <property type="project" value="InterPro"/>
</dbReference>
<evidence type="ECO:0000259" key="1">
    <source>
        <dbReference type="Pfam" id="PF13456"/>
    </source>
</evidence>
<evidence type="ECO:0000313" key="3">
    <source>
        <dbReference type="Proteomes" id="UP001281410"/>
    </source>
</evidence>
<dbReference type="PANTHER" id="PTHR47074:SF48">
    <property type="entry name" value="POLYNUCLEOTIDYL TRANSFERASE, RIBONUCLEASE H-LIKE SUPERFAMILY PROTEIN"/>
    <property type="match status" value="1"/>
</dbReference>
<sequence length="178" mass="19421">MELICISFWQVWWLQNQAIHNASVRNDEDVVGWSINFLDGFRSANSTADPNTMAKQDSVVKWCSPSRGCFKINTDAAVDKNNCFIGAGLVPSIVESDAKVVVDTVNLGVVPSTDIGNIIADILYLIHSNPITVSFAPRIANSVVHSLAKLAISSTQDNVWFESCPPCVEKLVQADMPL</sequence>
<gene>
    <name evidence="2" type="ORF">Dsin_003273</name>
</gene>
<organism evidence="2 3">
    <name type="scientific">Dipteronia sinensis</name>
    <dbReference type="NCBI Taxonomy" id="43782"/>
    <lineage>
        <taxon>Eukaryota</taxon>
        <taxon>Viridiplantae</taxon>
        <taxon>Streptophyta</taxon>
        <taxon>Embryophyta</taxon>
        <taxon>Tracheophyta</taxon>
        <taxon>Spermatophyta</taxon>
        <taxon>Magnoliopsida</taxon>
        <taxon>eudicotyledons</taxon>
        <taxon>Gunneridae</taxon>
        <taxon>Pentapetalae</taxon>
        <taxon>rosids</taxon>
        <taxon>malvids</taxon>
        <taxon>Sapindales</taxon>
        <taxon>Sapindaceae</taxon>
        <taxon>Hippocastanoideae</taxon>
        <taxon>Acereae</taxon>
        <taxon>Dipteronia</taxon>
    </lineage>
</organism>
<keyword evidence="3" id="KW-1185">Reference proteome</keyword>
<proteinExistence type="predicted"/>
<reference evidence="2" key="1">
    <citation type="journal article" date="2023" name="Plant J.">
        <title>Genome sequences and population genomics provide insights into the demographic history, inbreeding, and mutation load of two 'living fossil' tree species of Dipteronia.</title>
        <authorList>
            <person name="Feng Y."/>
            <person name="Comes H.P."/>
            <person name="Chen J."/>
            <person name="Zhu S."/>
            <person name="Lu R."/>
            <person name="Zhang X."/>
            <person name="Li P."/>
            <person name="Qiu J."/>
            <person name="Olsen K.M."/>
            <person name="Qiu Y."/>
        </authorList>
    </citation>
    <scope>NUCLEOTIDE SEQUENCE</scope>
    <source>
        <strain evidence="2">NBL</strain>
    </source>
</reference>
<dbReference type="InterPro" id="IPR002156">
    <property type="entry name" value="RNaseH_domain"/>
</dbReference>
<dbReference type="InterPro" id="IPR052929">
    <property type="entry name" value="RNase_H-like_EbsB-rel"/>
</dbReference>
<protein>
    <recommendedName>
        <fullName evidence="1">RNase H type-1 domain-containing protein</fullName>
    </recommendedName>
</protein>
<feature type="domain" description="RNase H type-1" evidence="1">
    <location>
        <begin position="87"/>
        <end position="151"/>
    </location>
</feature>